<evidence type="ECO:0000256" key="4">
    <source>
        <dbReference type="ARBA" id="ARBA00022679"/>
    </source>
</evidence>
<dbReference type="InterPro" id="IPR003594">
    <property type="entry name" value="HATPase_dom"/>
</dbReference>
<feature type="transmembrane region" description="Helical" evidence="7">
    <location>
        <begin position="28"/>
        <end position="50"/>
    </location>
</feature>
<comment type="subcellular location">
    <subcellularLocation>
        <location evidence="1">Cell membrane</location>
        <topology evidence="1">Multi-pass membrane protein</topology>
    </subcellularLocation>
</comment>
<evidence type="ECO:0000256" key="1">
    <source>
        <dbReference type="ARBA" id="ARBA00004651"/>
    </source>
</evidence>
<dbReference type="Gene3D" id="3.30.565.10">
    <property type="entry name" value="Histidine kinase-like ATPase, C-terminal domain"/>
    <property type="match status" value="1"/>
</dbReference>
<dbReference type="InterPro" id="IPR036890">
    <property type="entry name" value="HATPase_C_sf"/>
</dbReference>
<dbReference type="SUPFAM" id="SSF55874">
    <property type="entry name" value="ATPase domain of HSP90 chaperone/DNA topoisomerase II/histidine kinase"/>
    <property type="match status" value="1"/>
</dbReference>
<dbReference type="GO" id="GO:0004673">
    <property type="term" value="F:protein histidine kinase activity"/>
    <property type="evidence" value="ECO:0007669"/>
    <property type="project" value="UniProtKB-EC"/>
</dbReference>
<dbReference type="PROSITE" id="PS50885">
    <property type="entry name" value="HAMP"/>
    <property type="match status" value="1"/>
</dbReference>
<evidence type="ECO:0000256" key="6">
    <source>
        <dbReference type="ARBA" id="ARBA00023136"/>
    </source>
</evidence>
<name>A0ABU9DI27_9BACL</name>
<dbReference type="PANTHER" id="PTHR34220:SF7">
    <property type="entry name" value="SENSOR HISTIDINE KINASE YPDA"/>
    <property type="match status" value="1"/>
</dbReference>
<dbReference type="Gene3D" id="6.10.340.10">
    <property type="match status" value="1"/>
</dbReference>
<gene>
    <name evidence="9" type="ORF">WMW72_11420</name>
</gene>
<dbReference type="RefSeq" id="WP_341415596.1">
    <property type="nucleotide sequence ID" value="NZ_JBBPCC010000006.1"/>
</dbReference>
<keyword evidence="7" id="KW-1133">Transmembrane helix</keyword>
<evidence type="ECO:0000313" key="9">
    <source>
        <dbReference type="EMBL" id="MEK8128514.1"/>
    </source>
</evidence>
<proteinExistence type="predicted"/>
<keyword evidence="5 9" id="KW-0418">Kinase</keyword>
<keyword evidence="3" id="KW-0597">Phosphoprotein</keyword>
<organism evidence="9 10">
    <name type="scientific">Paenibacillus filicis</name>
    <dbReference type="NCBI Taxonomy" id="669464"/>
    <lineage>
        <taxon>Bacteria</taxon>
        <taxon>Bacillati</taxon>
        <taxon>Bacillota</taxon>
        <taxon>Bacilli</taxon>
        <taxon>Bacillales</taxon>
        <taxon>Paenibacillaceae</taxon>
        <taxon>Paenibacillus</taxon>
    </lineage>
</organism>
<dbReference type="InterPro" id="IPR003660">
    <property type="entry name" value="HAMP_dom"/>
</dbReference>
<keyword evidence="4 9" id="KW-0808">Transferase</keyword>
<dbReference type="Proteomes" id="UP001469365">
    <property type="component" value="Unassembled WGS sequence"/>
</dbReference>
<keyword evidence="6 7" id="KW-0472">Membrane</keyword>
<protein>
    <submittedName>
        <fullName evidence="9">Sensor histidine kinase</fullName>
        <ecNumber evidence="9">2.7.13.3</ecNumber>
    </submittedName>
</protein>
<evidence type="ECO:0000313" key="10">
    <source>
        <dbReference type="Proteomes" id="UP001469365"/>
    </source>
</evidence>
<dbReference type="EC" id="2.7.13.3" evidence="9"/>
<dbReference type="InterPro" id="IPR050640">
    <property type="entry name" value="Bact_2-comp_sensor_kinase"/>
</dbReference>
<accession>A0ABU9DI27</accession>
<dbReference type="EMBL" id="JBBPCC010000006">
    <property type="protein sequence ID" value="MEK8128514.1"/>
    <property type="molecule type" value="Genomic_DNA"/>
</dbReference>
<reference evidence="9 10" key="1">
    <citation type="submission" date="2024-04" db="EMBL/GenBank/DDBJ databases">
        <title>draft genome sequnece of Paenibacillus filicis.</title>
        <authorList>
            <person name="Kim D.-U."/>
        </authorList>
    </citation>
    <scope>NUCLEOTIDE SEQUENCE [LARGE SCALE GENOMIC DNA]</scope>
    <source>
        <strain evidence="9 10">KACC14197</strain>
    </source>
</reference>
<evidence type="ECO:0000256" key="7">
    <source>
        <dbReference type="SAM" id="Phobius"/>
    </source>
</evidence>
<keyword evidence="7" id="KW-0812">Transmembrane</keyword>
<dbReference type="InterPro" id="IPR010559">
    <property type="entry name" value="Sig_transdc_His_kin_internal"/>
</dbReference>
<evidence type="ECO:0000256" key="2">
    <source>
        <dbReference type="ARBA" id="ARBA00022475"/>
    </source>
</evidence>
<dbReference type="Pfam" id="PF02518">
    <property type="entry name" value="HATPase_c"/>
    <property type="match status" value="1"/>
</dbReference>
<evidence type="ECO:0000256" key="3">
    <source>
        <dbReference type="ARBA" id="ARBA00022553"/>
    </source>
</evidence>
<evidence type="ECO:0000259" key="8">
    <source>
        <dbReference type="PROSITE" id="PS50885"/>
    </source>
</evidence>
<feature type="transmembrane region" description="Helical" evidence="7">
    <location>
        <begin position="309"/>
        <end position="331"/>
    </location>
</feature>
<keyword evidence="2" id="KW-1003">Cell membrane</keyword>
<dbReference type="SMART" id="SM00387">
    <property type="entry name" value="HATPase_c"/>
    <property type="match status" value="1"/>
</dbReference>
<comment type="caution">
    <text evidence="9">The sequence shown here is derived from an EMBL/GenBank/DDBJ whole genome shotgun (WGS) entry which is preliminary data.</text>
</comment>
<feature type="domain" description="HAMP" evidence="8">
    <location>
        <begin position="333"/>
        <end position="385"/>
    </location>
</feature>
<dbReference type="PANTHER" id="PTHR34220">
    <property type="entry name" value="SENSOR HISTIDINE KINASE YPDA"/>
    <property type="match status" value="1"/>
</dbReference>
<evidence type="ECO:0000256" key="5">
    <source>
        <dbReference type="ARBA" id="ARBA00022777"/>
    </source>
</evidence>
<dbReference type="Pfam" id="PF06580">
    <property type="entry name" value="His_kinase"/>
    <property type="match status" value="1"/>
</dbReference>
<keyword evidence="10" id="KW-1185">Reference proteome</keyword>
<sequence length="609" mass="70059">MGYPIHAAFCLKEVRVLKSPFKKYRIDSILSGSFTGFFILLLVIVCWVSYTVSSRELAENTSVYQQELMRELNKQMMLQMRTVEQLSLVISRNTELLHYLDLPDSDMYTKLKEQSELVQVMSKLINSTPSLLSMRMYVHKPTFSDPKDFVSFVEHSELLNEPWYAQAEKSDSVWLGERSVETMQGPQNVVTFARKIYSNNLEYQGILLLHVKAKVLYNMMIGEKQTAHRYLLDSGGRLIIGTNPSMFSELKLPELLDMAQSGTGYMHIKGRENGANTDYLLVWAKSFNEGWVLTEVTSWGMIAAGSFKLAMTIFWIGFASILAAVLFTLYLSRSFTKPIRQLLQAMGRFPLEQKRVELPDDYHNEFGSMFKGYRRLTERIDELYDSLDLEHQKKRKAEIKALQAMINPHFLYNTLDQLNWMAIDSGHERMSHVLELMGRMFRIGLSNGESLITLEQELTHTECYLQIQQLRWEEGLLYTVAVEDERLKTYLIPKLTLQPFVENAVIHGFHDRQQGHIAITVLQDEQGLAIRIADDGVGLHPEWNRKPRRKTGGYGIRNVRERIEAYFGSPYGITIEPGLEGKGTLVTLRIPRLEPNDNGGDDDVENRSH</sequence>